<dbReference type="SUPFAM" id="SSF103473">
    <property type="entry name" value="MFS general substrate transporter"/>
    <property type="match status" value="1"/>
</dbReference>
<dbReference type="Gene3D" id="1.20.1250.20">
    <property type="entry name" value="MFS general substrate transporter like domains"/>
    <property type="match status" value="1"/>
</dbReference>
<feature type="domain" description="Major facilitator superfamily (MFS) profile" evidence="11">
    <location>
        <begin position="75"/>
        <end position="506"/>
    </location>
</feature>
<dbReference type="PANTHER" id="PTHR48021">
    <property type="match status" value="1"/>
</dbReference>
<feature type="region of interest" description="Disordered" evidence="9">
    <location>
        <begin position="1"/>
        <end position="67"/>
    </location>
</feature>
<feature type="transmembrane region" description="Helical" evidence="10">
    <location>
        <begin position="380"/>
        <end position="402"/>
    </location>
</feature>
<feature type="transmembrane region" description="Helical" evidence="10">
    <location>
        <begin position="451"/>
        <end position="472"/>
    </location>
</feature>
<evidence type="ECO:0000313" key="13">
    <source>
        <dbReference type="Proteomes" id="UP001627154"/>
    </source>
</evidence>
<evidence type="ECO:0000313" key="12">
    <source>
        <dbReference type="EMBL" id="KAL3386756.1"/>
    </source>
</evidence>
<dbReference type="EMBL" id="JBJJXI010000145">
    <property type="protein sequence ID" value="KAL3386756.1"/>
    <property type="molecule type" value="Genomic_DNA"/>
</dbReference>
<feature type="transmembrane region" description="Helical" evidence="10">
    <location>
        <begin position="484"/>
        <end position="502"/>
    </location>
</feature>
<dbReference type="InterPro" id="IPR003663">
    <property type="entry name" value="Sugar/inositol_transpt"/>
</dbReference>
<dbReference type="PANTHER" id="PTHR48021:SF1">
    <property type="entry name" value="GH07001P-RELATED"/>
    <property type="match status" value="1"/>
</dbReference>
<dbReference type="InterPro" id="IPR005828">
    <property type="entry name" value="MFS_sugar_transport-like"/>
</dbReference>
<feature type="transmembrane region" description="Helical" evidence="10">
    <location>
        <begin position="349"/>
        <end position="373"/>
    </location>
</feature>
<feature type="transmembrane region" description="Helical" evidence="10">
    <location>
        <begin position="316"/>
        <end position="337"/>
    </location>
</feature>
<feature type="transmembrane region" description="Helical" evidence="10">
    <location>
        <begin position="414"/>
        <end position="439"/>
    </location>
</feature>
<dbReference type="NCBIfam" id="TIGR00879">
    <property type="entry name" value="SP"/>
    <property type="match status" value="1"/>
</dbReference>
<feature type="transmembrane region" description="Helical" evidence="10">
    <location>
        <begin position="119"/>
        <end position="141"/>
    </location>
</feature>
<proteinExistence type="inferred from homology"/>
<dbReference type="InterPro" id="IPR005829">
    <property type="entry name" value="Sugar_transporter_CS"/>
</dbReference>
<dbReference type="PROSITE" id="PS00216">
    <property type="entry name" value="SUGAR_TRANSPORT_1"/>
    <property type="match status" value="1"/>
</dbReference>
<keyword evidence="2" id="KW-1003">Cell membrane</keyword>
<comment type="caution">
    <text evidence="12">The sequence shown here is derived from an EMBL/GenBank/DDBJ whole genome shotgun (WGS) entry which is preliminary data.</text>
</comment>
<evidence type="ECO:0000256" key="1">
    <source>
        <dbReference type="ARBA" id="ARBA00004651"/>
    </source>
</evidence>
<organism evidence="12 13">
    <name type="scientific">Trichogramma kaykai</name>
    <dbReference type="NCBI Taxonomy" id="54128"/>
    <lineage>
        <taxon>Eukaryota</taxon>
        <taxon>Metazoa</taxon>
        <taxon>Ecdysozoa</taxon>
        <taxon>Arthropoda</taxon>
        <taxon>Hexapoda</taxon>
        <taxon>Insecta</taxon>
        <taxon>Pterygota</taxon>
        <taxon>Neoptera</taxon>
        <taxon>Endopterygota</taxon>
        <taxon>Hymenoptera</taxon>
        <taxon>Apocrita</taxon>
        <taxon>Proctotrupomorpha</taxon>
        <taxon>Chalcidoidea</taxon>
        <taxon>Trichogrammatidae</taxon>
        <taxon>Trichogramma</taxon>
    </lineage>
</organism>
<keyword evidence="4 10" id="KW-1133">Transmembrane helix</keyword>
<feature type="transmembrane region" description="Helical" evidence="10">
    <location>
        <begin position="77"/>
        <end position="99"/>
    </location>
</feature>
<dbReference type="Pfam" id="PF00083">
    <property type="entry name" value="Sugar_tr"/>
    <property type="match status" value="1"/>
</dbReference>
<accession>A0ABD2W2H8</accession>
<dbReference type="PROSITE" id="PS00217">
    <property type="entry name" value="SUGAR_TRANSPORT_2"/>
    <property type="match status" value="1"/>
</dbReference>
<reference evidence="12 13" key="1">
    <citation type="journal article" date="2024" name="bioRxiv">
        <title>A reference genome for Trichogramma kaykai: A tiny desert-dwelling parasitoid wasp with competing sex-ratio distorters.</title>
        <authorList>
            <person name="Culotta J."/>
            <person name="Lindsey A.R."/>
        </authorList>
    </citation>
    <scope>NUCLEOTIDE SEQUENCE [LARGE SCALE GENOMIC DNA]</scope>
    <source>
        <strain evidence="12 13">KSX58</strain>
    </source>
</reference>
<sequence length="540" mass="58433">MSSNDDDENIIVPADDGDGQSDYTADNESTPLLQASSSSSSRGRRKMPEKNIGISQQTLVSSPGDRSATEGAKLPQYIAAVSATLGALAMGMVLAWTAAVKDEKELSRQYKIEVDAEQYSWIGSFVNLGAAAICVPIGVISDKIGRKTAMLGLAVPFTVGWLVISFANSVLMFYLGRFIVGLSGGAFCVAAPMYTSEIAESSIRGTLGSYFQLMLTVGILFTYLLATVLDIYQLSLLSTVVPVVFAGVFFFMPESPIYYLKKGDEDSARAALVRLRGPNYNVESEIQAQLAVMAETERNKESFSTAIRSRAAIRGLVIGFGLMFIQQLSGVNAIIFYASKIFASASEDISASTSTIIVGVIQVVAVFISTLIVDRAGRRILLLSSIVSMFVTTLIIGIYFFLKHQNAEQVKSIGWLPLLCICLFIFMFSIGFGPIPWMMMSELFSSTIKGIAGSSACLFNWFMAFIVTKYYSPLEEAAGNYTCFWIFSGICLGGIVFVLFLVPETKGKTLEQIQFELGGNKPSSSSINSSIAGNSYDVKV</sequence>
<dbReference type="PRINTS" id="PR00171">
    <property type="entry name" value="SUGRTRNSPORT"/>
</dbReference>
<feature type="compositionally biased region" description="Polar residues" evidence="9">
    <location>
        <begin position="21"/>
        <end position="35"/>
    </location>
</feature>
<protein>
    <recommendedName>
        <fullName evidence="11">Major facilitator superfamily (MFS) profile domain-containing protein</fullName>
    </recommendedName>
</protein>
<dbReference type="GO" id="GO:0005886">
    <property type="term" value="C:plasma membrane"/>
    <property type="evidence" value="ECO:0007669"/>
    <property type="project" value="UniProtKB-SubCell"/>
</dbReference>
<evidence type="ECO:0000256" key="10">
    <source>
        <dbReference type="SAM" id="Phobius"/>
    </source>
</evidence>
<evidence type="ECO:0000256" key="4">
    <source>
        <dbReference type="ARBA" id="ARBA00022989"/>
    </source>
</evidence>
<keyword evidence="6" id="KW-0325">Glycoprotein</keyword>
<dbReference type="PROSITE" id="PS50850">
    <property type="entry name" value="MFS"/>
    <property type="match status" value="1"/>
</dbReference>
<comment type="subcellular location">
    <subcellularLocation>
        <location evidence="1">Cell membrane</location>
        <topology evidence="1">Multi-pass membrane protein</topology>
    </subcellularLocation>
</comment>
<dbReference type="InterPro" id="IPR020846">
    <property type="entry name" value="MFS_dom"/>
</dbReference>
<dbReference type="InterPro" id="IPR036259">
    <property type="entry name" value="MFS_trans_sf"/>
</dbReference>
<dbReference type="InterPro" id="IPR050549">
    <property type="entry name" value="MFS_Trehalose_Transporter"/>
</dbReference>
<evidence type="ECO:0000256" key="3">
    <source>
        <dbReference type="ARBA" id="ARBA00022692"/>
    </source>
</evidence>
<evidence type="ECO:0000256" key="6">
    <source>
        <dbReference type="ARBA" id="ARBA00023180"/>
    </source>
</evidence>
<feature type="transmembrane region" description="Helical" evidence="10">
    <location>
        <begin position="207"/>
        <end position="225"/>
    </location>
</feature>
<dbReference type="CDD" id="cd17358">
    <property type="entry name" value="MFS_GLUT6_8_Class3_like"/>
    <property type="match status" value="1"/>
</dbReference>
<evidence type="ECO:0000256" key="7">
    <source>
        <dbReference type="ARBA" id="ARBA00024348"/>
    </source>
</evidence>
<keyword evidence="5 10" id="KW-0472">Membrane</keyword>
<evidence type="ECO:0000256" key="8">
    <source>
        <dbReference type="RuleBase" id="RU003346"/>
    </source>
</evidence>
<dbReference type="Proteomes" id="UP001627154">
    <property type="component" value="Unassembled WGS sequence"/>
</dbReference>
<keyword evidence="3 10" id="KW-0812">Transmembrane</keyword>
<keyword evidence="13" id="KW-1185">Reference proteome</keyword>
<evidence type="ECO:0000256" key="5">
    <source>
        <dbReference type="ARBA" id="ARBA00023136"/>
    </source>
</evidence>
<feature type="compositionally biased region" description="Acidic residues" evidence="9">
    <location>
        <begin position="1"/>
        <end position="19"/>
    </location>
</feature>
<dbReference type="FunFam" id="1.20.1250.20:FF:000055">
    <property type="entry name" value="Facilitated trehalose transporter Tret1-2 homolog"/>
    <property type="match status" value="1"/>
</dbReference>
<evidence type="ECO:0000256" key="2">
    <source>
        <dbReference type="ARBA" id="ARBA00022475"/>
    </source>
</evidence>
<name>A0ABD2W2H8_9HYME</name>
<feature type="transmembrane region" description="Helical" evidence="10">
    <location>
        <begin position="231"/>
        <end position="252"/>
    </location>
</feature>
<comment type="similarity">
    <text evidence="7">Belongs to the major facilitator superfamily. Sugar transporter (TC 2.A.1.1) family. Trehalose transporter subfamily.</text>
</comment>
<dbReference type="InterPro" id="IPR044775">
    <property type="entry name" value="MFS_ERD6/Tret1-like"/>
</dbReference>
<evidence type="ECO:0000259" key="11">
    <source>
        <dbReference type="PROSITE" id="PS50850"/>
    </source>
</evidence>
<feature type="transmembrane region" description="Helical" evidence="10">
    <location>
        <begin position="148"/>
        <end position="167"/>
    </location>
</feature>
<evidence type="ECO:0000256" key="9">
    <source>
        <dbReference type="SAM" id="MobiDB-lite"/>
    </source>
</evidence>
<keyword evidence="8" id="KW-0813">Transport</keyword>
<gene>
    <name evidence="12" type="ORF">TKK_017939</name>
</gene>
<feature type="transmembrane region" description="Helical" evidence="10">
    <location>
        <begin position="173"/>
        <end position="195"/>
    </location>
</feature>
<dbReference type="AlphaFoldDB" id="A0ABD2W2H8"/>